<dbReference type="EMBL" id="CP049740">
    <property type="protein sequence ID" value="QII82742.1"/>
    <property type="molecule type" value="Genomic_DNA"/>
</dbReference>
<proteinExistence type="predicted"/>
<evidence type="ECO:0008006" key="3">
    <source>
        <dbReference type="Google" id="ProtNLM"/>
    </source>
</evidence>
<name>A0A6G7KBY6_9LACT</name>
<sequence>MQILDELDKLFAEKKLPLKKQEIVNNQTLYQGSFMAGPGKKVPFGIVVINGEDVVDFQITFKQIAYLTNYSDKTQLLEVLNELNLTKAFYYKVCLANDGEVLMKTMAKTTEDVRPLYEMLVVGSNVVKHVLEEVEKITGPAE</sequence>
<protein>
    <recommendedName>
        <fullName evidence="3">YbjN domain-containing protein</fullName>
    </recommendedName>
</protein>
<reference evidence="1 2" key="1">
    <citation type="journal article" date="2017" name="Int. J. Syst. Evol. Microbiol.">
        <title>Jeotgalibaca porci sp. nov. and Jeotgalibaca arthritidis sp. nov., isolated from pigs, and emended description of the genus Jeotgalibaca.</title>
        <authorList>
            <person name="Zamora L."/>
            <person name="Perez-Sancho M."/>
            <person name="Dominguez L."/>
            <person name="Fernandez-Garayzabal J.F."/>
            <person name="Vela A.I."/>
        </authorList>
    </citation>
    <scope>NUCLEOTIDE SEQUENCE [LARGE SCALE GENOMIC DNA]</scope>
    <source>
        <strain evidence="1 2">CECT 9157</strain>
    </source>
</reference>
<dbReference type="KEGG" id="jar:G7057_10035"/>
<dbReference type="AlphaFoldDB" id="A0A6G7KBY6"/>
<evidence type="ECO:0000313" key="1">
    <source>
        <dbReference type="EMBL" id="QII82742.1"/>
    </source>
</evidence>
<accession>A0A6G7KBY6</accession>
<dbReference type="Proteomes" id="UP000501451">
    <property type="component" value="Chromosome"/>
</dbReference>
<organism evidence="1 2">
    <name type="scientific">Jeotgalibaca arthritidis</name>
    <dbReference type="NCBI Taxonomy" id="1868794"/>
    <lineage>
        <taxon>Bacteria</taxon>
        <taxon>Bacillati</taxon>
        <taxon>Bacillota</taxon>
        <taxon>Bacilli</taxon>
        <taxon>Lactobacillales</taxon>
        <taxon>Carnobacteriaceae</taxon>
        <taxon>Jeotgalibaca</taxon>
    </lineage>
</organism>
<keyword evidence="2" id="KW-1185">Reference proteome</keyword>
<evidence type="ECO:0000313" key="2">
    <source>
        <dbReference type="Proteomes" id="UP000501451"/>
    </source>
</evidence>
<dbReference type="RefSeq" id="WP_166163429.1">
    <property type="nucleotide sequence ID" value="NZ_CP049740.1"/>
</dbReference>
<gene>
    <name evidence="1" type="ORF">G7057_10035</name>
</gene>